<dbReference type="AlphaFoldDB" id="A0A1C5A6T5"/>
<sequence>MPDVSVVIPTTGRPSVAEAVRSARAQRGVSVHVVVVCDLPEVPATVRELGGEVDEVVCTGGGRRGSYARNLGVAHAAPDSHVAFLDDDDAWLPDKLAVQVPVLERLATQGWLPVVSSRILQRRDGGLPLPTAAPATLIADGTLPEDYLFRRRRLGVGRQSLPTSTLLTTRELATTCRWDETLPRHQDWDWLIRAARVPGARITQVEQATAIYTVGSPGSISARADWRTSWEWARRWEGVWAPQTFSDFVAAQTLRYALQARDWEGVREMARAIRRSAPPSAPNAALAAIGIVPRAALERVAMRGSRPVGDSPGPRPTDGVR</sequence>
<feature type="region of interest" description="Disordered" evidence="1">
    <location>
        <begin position="302"/>
        <end position="321"/>
    </location>
</feature>
<name>A0A1C5A6T5_9ACTN</name>
<dbReference type="Pfam" id="PF00535">
    <property type="entry name" value="Glycos_transf_2"/>
    <property type="match status" value="1"/>
</dbReference>
<organism evidence="3 4">
    <name type="scientific">Micromonospora purpureochromogenes</name>
    <dbReference type="NCBI Taxonomy" id="47872"/>
    <lineage>
        <taxon>Bacteria</taxon>
        <taxon>Bacillati</taxon>
        <taxon>Actinomycetota</taxon>
        <taxon>Actinomycetes</taxon>
        <taxon>Micromonosporales</taxon>
        <taxon>Micromonosporaceae</taxon>
        <taxon>Micromonospora</taxon>
    </lineage>
</organism>
<dbReference type="SUPFAM" id="SSF53448">
    <property type="entry name" value="Nucleotide-diphospho-sugar transferases"/>
    <property type="match status" value="1"/>
</dbReference>
<dbReference type="EMBL" id="LT607410">
    <property type="protein sequence ID" value="SCF40791.1"/>
    <property type="molecule type" value="Genomic_DNA"/>
</dbReference>
<evidence type="ECO:0000313" key="4">
    <source>
        <dbReference type="Proteomes" id="UP000198228"/>
    </source>
</evidence>
<feature type="domain" description="Glycosyltransferase 2-like" evidence="2">
    <location>
        <begin position="5"/>
        <end position="111"/>
    </location>
</feature>
<dbReference type="InterPro" id="IPR001173">
    <property type="entry name" value="Glyco_trans_2-like"/>
</dbReference>
<dbReference type="Gene3D" id="3.90.550.10">
    <property type="entry name" value="Spore Coat Polysaccharide Biosynthesis Protein SpsA, Chain A"/>
    <property type="match status" value="1"/>
</dbReference>
<dbReference type="Proteomes" id="UP000198228">
    <property type="component" value="Chromosome I"/>
</dbReference>
<evidence type="ECO:0000313" key="3">
    <source>
        <dbReference type="EMBL" id="SCF40791.1"/>
    </source>
</evidence>
<dbReference type="CDD" id="cd00761">
    <property type="entry name" value="Glyco_tranf_GTA_type"/>
    <property type="match status" value="1"/>
</dbReference>
<accession>A0A1C5A6T5</accession>
<evidence type="ECO:0000256" key="1">
    <source>
        <dbReference type="SAM" id="MobiDB-lite"/>
    </source>
</evidence>
<gene>
    <name evidence="3" type="ORF">GA0074696_5443</name>
</gene>
<evidence type="ECO:0000259" key="2">
    <source>
        <dbReference type="Pfam" id="PF00535"/>
    </source>
</evidence>
<keyword evidence="3" id="KW-0808">Transferase</keyword>
<proteinExistence type="predicted"/>
<dbReference type="InterPro" id="IPR029044">
    <property type="entry name" value="Nucleotide-diphossugar_trans"/>
</dbReference>
<protein>
    <submittedName>
        <fullName evidence="3">Glycosyltransferase like family 2</fullName>
    </submittedName>
</protein>
<dbReference type="GO" id="GO:0016740">
    <property type="term" value="F:transferase activity"/>
    <property type="evidence" value="ECO:0007669"/>
    <property type="project" value="UniProtKB-KW"/>
</dbReference>
<dbReference type="RefSeq" id="WP_088963666.1">
    <property type="nucleotide sequence ID" value="NZ_LT607410.1"/>
</dbReference>
<reference evidence="3 4" key="1">
    <citation type="submission" date="2016-06" db="EMBL/GenBank/DDBJ databases">
        <authorList>
            <person name="Kjaerup R.B."/>
            <person name="Dalgaard T.S."/>
            <person name="Juul-Madsen H.R."/>
        </authorList>
    </citation>
    <scope>NUCLEOTIDE SEQUENCE [LARGE SCALE GENOMIC DNA]</scope>
    <source>
        <strain evidence="3 4">DSM 43821</strain>
    </source>
</reference>